<feature type="transmembrane region" description="Helical" evidence="1">
    <location>
        <begin position="44"/>
        <end position="63"/>
    </location>
</feature>
<proteinExistence type="predicted"/>
<dbReference type="AlphaFoldDB" id="A0A2M6R8E9"/>
<comment type="caution">
    <text evidence="2">The sequence shown here is derived from an EMBL/GenBank/DDBJ whole genome shotgun (WGS) entry which is preliminary data.</text>
</comment>
<evidence type="ECO:0000313" key="3">
    <source>
        <dbReference type="Proteomes" id="UP000231162"/>
    </source>
</evidence>
<accession>A0A2M6R8E9</accession>
<gene>
    <name evidence="2" type="ORF">COT79_02625</name>
</gene>
<feature type="transmembrane region" description="Helical" evidence="1">
    <location>
        <begin position="12"/>
        <end position="32"/>
    </location>
</feature>
<name>A0A2M6R8E9_9BACT</name>
<organism evidence="2 3">
    <name type="scientific">Candidatus Berkelbacteria bacterium CG10_big_fil_rev_8_21_14_0_10_43_14</name>
    <dbReference type="NCBI Taxonomy" id="1974515"/>
    <lineage>
        <taxon>Bacteria</taxon>
        <taxon>Candidatus Berkelbacteria</taxon>
    </lineage>
</organism>
<keyword evidence="1" id="KW-0472">Membrane</keyword>
<keyword evidence="1" id="KW-0812">Transmembrane</keyword>
<evidence type="ECO:0008006" key="4">
    <source>
        <dbReference type="Google" id="ProtNLM"/>
    </source>
</evidence>
<feature type="transmembrane region" description="Helical" evidence="1">
    <location>
        <begin position="110"/>
        <end position="131"/>
    </location>
</feature>
<evidence type="ECO:0000256" key="1">
    <source>
        <dbReference type="SAM" id="Phobius"/>
    </source>
</evidence>
<reference evidence="3" key="1">
    <citation type="submission" date="2017-09" db="EMBL/GenBank/DDBJ databases">
        <title>Depth-based differentiation of microbial function through sediment-hosted aquifers and enrichment of novel symbionts in the deep terrestrial subsurface.</title>
        <authorList>
            <person name="Probst A.J."/>
            <person name="Ladd B."/>
            <person name="Jarett J.K."/>
            <person name="Geller-Mcgrath D.E."/>
            <person name="Sieber C.M.K."/>
            <person name="Emerson J.B."/>
            <person name="Anantharaman K."/>
            <person name="Thomas B.C."/>
            <person name="Malmstrom R."/>
            <person name="Stieglmeier M."/>
            <person name="Klingl A."/>
            <person name="Woyke T."/>
            <person name="Ryan C.M."/>
            <person name="Banfield J.F."/>
        </authorList>
    </citation>
    <scope>NUCLEOTIDE SEQUENCE [LARGE SCALE GENOMIC DNA]</scope>
</reference>
<feature type="transmembrane region" description="Helical" evidence="1">
    <location>
        <begin position="180"/>
        <end position="198"/>
    </location>
</feature>
<sequence length="201" mass="22579">MRKTAIKVAESLSLALNPFLLIPVVFLVALFVTPFPSPVSQIRWLGVVLLCNFIVPFWWVYFLDQKGIILDDTLAHKKLHRKRLMALWPIIVIIGAEVITMTFAGTHQPLYAVLISGLAVTIVGGIISYYWKISAHMAGFSTALTQIALLTGPWVLWGVIAIPFLVWARLVLHRHTPTQLFIGVVVPPLIIISIFRFFKLI</sequence>
<dbReference type="Proteomes" id="UP000231162">
    <property type="component" value="Unassembled WGS sequence"/>
</dbReference>
<dbReference type="EMBL" id="PEZX01000033">
    <property type="protein sequence ID" value="PIS06819.1"/>
    <property type="molecule type" value="Genomic_DNA"/>
</dbReference>
<feature type="transmembrane region" description="Helical" evidence="1">
    <location>
        <begin position="143"/>
        <end position="168"/>
    </location>
</feature>
<protein>
    <recommendedName>
        <fullName evidence="4">Phosphatidic acid phosphatase type 2/haloperoxidase domain-containing protein</fullName>
    </recommendedName>
</protein>
<feature type="transmembrane region" description="Helical" evidence="1">
    <location>
        <begin position="84"/>
        <end position="104"/>
    </location>
</feature>
<keyword evidence="1" id="KW-1133">Transmembrane helix</keyword>
<evidence type="ECO:0000313" key="2">
    <source>
        <dbReference type="EMBL" id="PIS06819.1"/>
    </source>
</evidence>